<gene>
    <name evidence="1" type="ORF">DFP72DRAFT_1073246</name>
</gene>
<dbReference type="AlphaFoldDB" id="A0A8H6LZ40"/>
<protein>
    <recommendedName>
        <fullName evidence="3">F-box domain-containing protein</fullName>
    </recommendedName>
</protein>
<dbReference type="OrthoDB" id="3188866at2759"/>
<dbReference type="Proteomes" id="UP000521943">
    <property type="component" value="Unassembled WGS sequence"/>
</dbReference>
<organism evidence="1 2">
    <name type="scientific">Ephemerocybe angulata</name>
    <dbReference type="NCBI Taxonomy" id="980116"/>
    <lineage>
        <taxon>Eukaryota</taxon>
        <taxon>Fungi</taxon>
        <taxon>Dikarya</taxon>
        <taxon>Basidiomycota</taxon>
        <taxon>Agaricomycotina</taxon>
        <taxon>Agaricomycetes</taxon>
        <taxon>Agaricomycetidae</taxon>
        <taxon>Agaricales</taxon>
        <taxon>Agaricineae</taxon>
        <taxon>Psathyrellaceae</taxon>
        <taxon>Ephemerocybe</taxon>
    </lineage>
</organism>
<evidence type="ECO:0000313" key="2">
    <source>
        <dbReference type="Proteomes" id="UP000521943"/>
    </source>
</evidence>
<comment type="caution">
    <text evidence="1">The sequence shown here is derived from an EMBL/GenBank/DDBJ whole genome shotgun (WGS) entry which is preliminary data.</text>
</comment>
<proteinExistence type="predicted"/>
<keyword evidence="2" id="KW-1185">Reference proteome</keyword>
<evidence type="ECO:0000313" key="1">
    <source>
        <dbReference type="EMBL" id="KAF6749418.1"/>
    </source>
</evidence>
<sequence>MELTLEAITIIVNNTGSRSDIAVLCRVSKTFRRVAERALYNTIYLRTPGESQAVSNTLATCARIASLVASLTISIVEEDETEDESDESYEDDYRDVLPEGFWEGMALALQKATNLRSLTIHSQGTSIPASAEILRSTTFSLRKFHCDFDWDGDLVQFLNAQTELQDLYILDFKQTPTTYPTIQTTTTTSTPSPPTSSMTLNASAMPNLMTLECTFSEAADHIVPHRPITHLKTCFSRTEMSEKRVEMDRLFNNISLSSKAIRSLDIADSSYSESFAMEILRKVVSTEVTRKDLRYLGTLVLPVEGQERLQFYGLLMKLPALKCLEVEVSAWVPPPTSTAAFRALASELRLYCLTVTSVVFVLDFERTLVTIRNGVCAVNADAGTDLLWREM</sequence>
<dbReference type="EMBL" id="JACGCI010000063">
    <property type="protein sequence ID" value="KAF6749418.1"/>
    <property type="molecule type" value="Genomic_DNA"/>
</dbReference>
<evidence type="ECO:0008006" key="3">
    <source>
        <dbReference type="Google" id="ProtNLM"/>
    </source>
</evidence>
<reference evidence="1 2" key="1">
    <citation type="submission" date="2020-07" db="EMBL/GenBank/DDBJ databases">
        <title>Comparative genomics of pyrophilous fungi reveals a link between fire events and developmental genes.</title>
        <authorList>
            <consortium name="DOE Joint Genome Institute"/>
            <person name="Steindorff A.S."/>
            <person name="Carver A."/>
            <person name="Calhoun S."/>
            <person name="Stillman K."/>
            <person name="Liu H."/>
            <person name="Lipzen A."/>
            <person name="Pangilinan J."/>
            <person name="Labutti K."/>
            <person name="Bruns T.D."/>
            <person name="Grigoriev I.V."/>
        </authorList>
    </citation>
    <scope>NUCLEOTIDE SEQUENCE [LARGE SCALE GENOMIC DNA]</scope>
    <source>
        <strain evidence="1 2">CBS 144469</strain>
    </source>
</reference>
<name>A0A8H6LZ40_9AGAR</name>
<accession>A0A8H6LZ40</accession>